<organism evidence="2 3">
    <name type="scientific">Bacillus pumilus</name>
    <name type="common">Bacillus mesentericus</name>
    <dbReference type="NCBI Taxonomy" id="1408"/>
    <lineage>
        <taxon>Bacteria</taxon>
        <taxon>Bacillati</taxon>
        <taxon>Bacillota</taxon>
        <taxon>Bacilli</taxon>
        <taxon>Bacillales</taxon>
        <taxon>Bacillaceae</taxon>
        <taxon>Bacillus</taxon>
    </lineage>
</organism>
<feature type="non-terminal residue" evidence="2">
    <location>
        <position position="1"/>
    </location>
</feature>
<dbReference type="InterPro" id="IPR039446">
    <property type="entry name" value="DauR-like"/>
</dbReference>
<dbReference type="AlphaFoldDB" id="A0A2A5IHU8"/>
<dbReference type="PANTHER" id="PTHR35568">
    <property type="entry name" value="TRANSCRIPTIONAL REGULATOR DAUR"/>
    <property type="match status" value="1"/>
</dbReference>
<dbReference type="PANTHER" id="PTHR35568:SF1">
    <property type="entry name" value="TRANSCRIPTIONAL REGULATOR DAUR"/>
    <property type="match status" value="1"/>
</dbReference>
<protein>
    <recommendedName>
        <fullName evidence="1">Transcriptional regulator DauR-like HTH domain-containing protein</fullName>
    </recommendedName>
</protein>
<dbReference type="Pfam" id="PF13309">
    <property type="entry name" value="HTH_22"/>
    <property type="match status" value="1"/>
</dbReference>
<sequence length="57" mass="6637">PTVANNAKNRFIVTQLFEKGIFDIKDSINLVADKLNISKHTVYLYIRQRKQGEDENE</sequence>
<name>A0A2A5IHU8_BACPU</name>
<evidence type="ECO:0000259" key="1">
    <source>
        <dbReference type="Pfam" id="PF13309"/>
    </source>
</evidence>
<comment type="caution">
    <text evidence="2">The sequence shown here is derived from an EMBL/GenBank/DDBJ whole genome shotgun (WGS) entry which is preliminary data.</text>
</comment>
<evidence type="ECO:0000313" key="3">
    <source>
        <dbReference type="Proteomes" id="UP000228754"/>
    </source>
</evidence>
<feature type="domain" description="Transcriptional regulator DauR-like HTH" evidence="1">
    <location>
        <begin position="5"/>
        <end position="47"/>
    </location>
</feature>
<gene>
    <name evidence="2" type="ORF">CEY02_20185</name>
</gene>
<proteinExistence type="predicted"/>
<dbReference type="EMBL" id="NKHG01000168">
    <property type="protein sequence ID" value="PCK16964.1"/>
    <property type="molecule type" value="Genomic_DNA"/>
</dbReference>
<reference evidence="2 3" key="1">
    <citation type="submission" date="2017-06" db="EMBL/GenBank/DDBJ databases">
        <title>Draft Genome Sequence of Bacillus sp Strain 36R Isolated from saline sediment at Atanasia, Sonora, Mexico.</title>
        <authorList>
            <person name="Sanchez Diaz R."/>
            <person name="Quiroz Macias M.E."/>
            <person name="Ibarra Gamez J.C."/>
            <person name="Enciso Ibarra J."/>
            <person name="Gomez Gil B."/>
            <person name="Galaviz Silva L."/>
        </authorList>
    </citation>
    <scope>NUCLEOTIDE SEQUENCE [LARGE SCALE GENOMIC DNA]</scope>
    <source>
        <strain evidence="2 3">36R_ATNSAL</strain>
    </source>
</reference>
<evidence type="ECO:0000313" key="2">
    <source>
        <dbReference type="EMBL" id="PCK16964.1"/>
    </source>
</evidence>
<dbReference type="Proteomes" id="UP000228754">
    <property type="component" value="Unassembled WGS sequence"/>
</dbReference>
<accession>A0A2A5IHU8</accession>
<dbReference type="InterPro" id="IPR039445">
    <property type="entry name" value="DauR-like_HTH"/>
</dbReference>